<dbReference type="GO" id="GO:0009279">
    <property type="term" value="C:cell outer membrane"/>
    <property type="evidence" value="ECO:0007669"/>
    <property type="project" value="UniProtKB-SubCell"/>
</dbReference>
<keyword evidence="3 10" id="KW-1134">Transmembrane beta strand</keyword>
<comment type="caution">
    <text evidence="15">The sequence shown here is derived from an EMBL/GenBank/DDBJ whole genome shotgun (WGS) entry which is preliminary data.</text>
</comment>
<dbReference type="PANTHER" id="PTHR47234">
    <property type="match status" value="1"/>
</dbReference>
<dbReference type="Gene3D" id="2.40.170.20">
    <property type="entry name" value="TonB-dependent receptor, beta-barrel domain"/>
    <property type="match status" value="1"/>
</dbReference>
<evidence type="ECO:0000256" key="8">
    <source>
        <dbReference type="ARBA" id="ARBA00023136"/>
    </source>
</evidence>
<dbReference type="EMBL" id="QQAH01000015">
    <property type="protein sequence ID" value="RDD80631.1"/>
    <property type="molecule type" value="Genomic_DNA"/>
</dbReference>
<dbReference type="Pfam" id="PF07715">
    <property type="entry name" value="Plug"/>
    <property type="match status" value="1"/>
</dbReference>
<evidence type="ECO:0000256" key="12">
    <source>
        <dbReference type="SAM" id="MobiDB-lite"/>
    </source>
</evidence>
<name>A0A369UJB1_9GAMM</name>
<sequence length="960" mass="105517">MSVGGQHIVRGAGFLVALMGWLLTVHVYAAAAETHNYSIPAGSLDDSLHAFASQSGTQILYAPELTAHHRSDGLSGRFDANQALRRLLQGSGLNAIAVNNNTYVLKTAAPAPPLPSTAIPPIERVQTATKLMPVEVTGTHIRRTSLETASPLTIISHEEIEHSGYQTLYDLLRAQPGIRVSNAPVAMTDGAVYQNNGLSGATGAASVDLRGLGSAATLFLIDGQRMAGYGLAQDDSTTVNDLNSIPLALIERVEILRDGASAIYGSDAMAGVINVILRKTATGLSLTGSYGVSGHSDGRQRRFTASFGGQISHDGHALLSVDYLQRQPLLGAARSWNTQGPHKQDSTNGSATPGGDEFFLDGASVRHTADCSQQDPHANGNCVDDSARLTNLQTGFLSRSVLGHLDQNLGSVQAYADLRWTQVTQRQQMAPVKEDLWLPANHPDNKRHRGQTVYGYSVNDLGPVRDVTESTSNHLTLGLKGGLGEWDWDTHVNDQRNRSEDRLDGLIRTDLFARALFNGNYRFDGHNNPQLLAAISPTLIRHAHASQTGASLHLAGPLAQWSQGALSMALGVEAYRDRLSDTPDPLLLSNQVFQFQSPSARREDRWSSAAYMELSAPLTRSLEVDLAWRMDRSQGYGRAISPKFGVKWNLADSFSVRGTWAKGYRAPTLLQLSRPATLAATGFLMQVPNQILPCNVSYPADENTSFCEVRLNSVNNTQLRPETSHSYTFGMVWAPTSDMGIALDFYRIRRNNEITQLPVTYAVQHPGSYPQLFQRDRHGELYALNQQLVNLGHTDARTIDLDLRYGLQTAHYGHYALNLGVNYLARLNREVVANTPLLHYAGYASQPRWSALAGLEWRYRDWTTTANLRYTGHYRYAPYADSYLSCPDYLEQADKCNTPAFVLLDLNTAYSGFRHWTLALNVHNALNHSPVYYGTPGTAYNPLFDDVLGRYYLFSFTYRP</sequence>
<dbReference type="InterPro" id="IPR037066">
    <property type="entry name" value="Plug_dom_sf"/>
</dbReference>
<reference evidence="15 16" key="1">
    <citation type="submission" date="2018-07" db="EMBL/GenBank/DDBJ databases">
        <title>Dyella tabacisoli L4-6T, whole genome shotgun sequence.</title>
        <authorList>
            <person name="Zhou X.-K."/>
            <person name="Li W.-J."/>
            <person name="Duan Y.-Q."/>
        </authorList>
    </citation>
    <scope>NUCLEOTIDE SEQUENCE [LARGE SCALE GENOMIC DNA]</scope>
    <source>
        <strain evidence="15 16">L4-6</strain>
    </source>
</reference>
<proteinExistence type="inferred from homology"/>
<evidence type="ECO:0000256" key="2">
    <source>
        <dbReference type="ARBA" id="ARBA00022448"/>
    </source>
</evidence>
<evidence type="ECO:0000256" key="4">
    <source>
        <dbReference type="ARBA" id="ARBA00022496"/>
    </source>
</evidence>
<comment type="subcellular location">
    <subcellularLocation>
        <location evidence="1 10">Cell outer membrane</location>
        <topology evidence="1 10">Multi-pass membrane protein</topology>
    </subcellularLocation>
</comment>
<dbReference type="InterPro" id="IPR036942">
    <property type="entry name" value="Beta-barrel_TonB_sf"/>
</dbReference>
<evidence type="ECO:0000313" key="15">
    <source>
        <dbReference type="EMBL" id="RDD80631.1"/>
    </source>
</evidence>
<evidence type="ECO:0000256" key="13">
    <source>
        <dbReference type="SAM" id="Phobius"/>
    </source>
</evidence>
<dbReference type="Proteomes" id="UP000253782">
    <property type="component" value="Unassembled WGS sequence"/>
</dbReference>
<dbReference type="RefSeq" id="WP_114846415.1">
    <property type="nucleotide sequence ID" value="NZ_JBHSPE010000002.1"/>
</dbReference>
<dbReference type="AlphaFoldDB" id="A0A369UJB1"/>
<evidence type="ECO:0000256" key="6">
    <source>
        <dbReference type="ARBA" id="ARBA00023004"/>
    </source>
</evidence>
<dbReference type="SUPFAM" id="SSF56935">
    <property type="entry name" value="Porins"/>
    <property type="match status" value="1"/>
</dbReference>
<dbReference type="Pfam" id="PF00593">
    <property type="entry name" value="TonB_dep_Rec_b-barrel"/>
    <property type="match status" value="1"/>
</dbReference>
<evidence type="ECO:0000313" key="16">
    <source>
        <dbReference type="Proteomes" id="UP000253782"/>
    </source>
</evidence>
<evidence type="ECO:0000256" key="3">
    <source>
        <dbReference type="ARBA" id="ARBA00022452"/>
    </source>
</evidence>
<dbReference type="PROSITE" id="PS52016">
    <property type="entry name" value="TONB_DEPENDENT_REC_3"/>
    <property type="match status" value="1"/>
</dbReference>
<dbReference type="InterPro" id="IPR012910">
    <property type="entry name" value="Plug_dom"/>
</dbReference>
<dbReference type="OrthoDB" id="6276154at2"/>
<evidence type="ECO:0000259" key="14">
    <source>
        <dbReference type="SMART" id="SM00965"/>
    </source>
</evidence>
<protein>
    <submittedName>
        <fullName evidence="15">TonB-dependent receptor</fullName>
    </submittedName>
</protein>
<keyword evidence="7 11" id="KW-0798">TonB box</keyword>
<dbReference type="PANTHER" id="PTHR47234:SF2">
    <property type="entry name" value="TONB-DEPENDENT RECEPTOR"/>
    <property type="match status" value="1"/>
</dbReference>
<keyword evidence="6" id="KW-0408">Iron</keyword>
<evidence type="ECO:0000256" key="1">
    <source>
        <dbReference type="ARBA" id="ARBA00004571"/>
    </source>
</evidence>
<evidence type="ECO:0000256" key="9">
    <source>
        <dbReference type="ARBA" id="ARBA00023237"/>
    </source>
</evidence>
<evidence type="ECO:0000256" key="10">
    <source>
        <dbReference type="PROSITE-ProRule" id="PRU01360"/>
    </source>
</evidence>
<dbReference type="Gene3D" id="3.55.50.30">
    <property type="match status" value="1"/>
</dbReference>
<feature type="compositionally biased region" description="Polar residues" evidence="12">
    <location>
        <begin position="335"/>
        <end position="351"/>
    </location>
</feature>
<keyword evidence="9 10" id="KW-0998">Cell outer membrane</keyword>
<dbReference type="GO" id="GO:0006826">
    <property type="term" value="P:iron ion transport"/>
    <property type="evidence" value="ECO:0007669"/>
    <property type="project" value="UniProtKB-KW"/>
</dbReference>
<dbReference type="InterPro" id="IPR039426">
    <property type="entry name" value="TonB-dep_rcpt-like"/>
</dbReference>
<dbReference type="Gene3D" id="2.170.130.10">
    <property type="entry name" value="TonB-dependent receptor, plug domain"/>
    <property type="match status" value="1"/>
</dbReference>
<organism evidence="15 16">
    <name type="scientific">Dyella tabacisoli</name>
    <dbReference type="NCBI Taxonomy" id="2282381"/>
    <lineage>
        <taxon>Bacteria</taxon>
        <taxon>Pseudomonadati</taxon>
        <taxon>Pseudomonadota</taxon>
        <taxon>Gammaproteobacteria</taxon>
        <taxon>Lysobacterales</taxon>
        <taxon>Rhodanobacteraceae</taxon>
        <taxon>Dyella</taxon>
    </lineage>
</organism>
<feature type="transmembrane region" description="Helical" evidence="13">
    <location>
        <begin position="12"/>
        <end position="31"/>
    </location>
</feature>
<evidence type="ECO:0000256" key="7">
    <source>
        <dbReference type="ARBA" id="ARBA00023077"/>
    </source>
</evidence>
<keyword evidence="5 10" id="KW-0812">Transmembrane</keyword>
<keyword evidence="16" id="KW-1185">Reference proteome</keyword>
<keyword evidence="13" id="KW-1133">Transmembrane helix</keyword>
<feature type="region of interest" description="Disordered" evidence="12">
    <location>
        <begin position="335"/>
        <end position="359"/>
    </location>
</feature>
<dbReference type="InterPro" id="IPR011662">
    <property type="entry name" value="Secretin/TonB_short_N"/>
</dbReference>
<keyword evidence="15" id="KW-0675">Receptor</keyword>
<comment type="similarity">
    <text evidence="10 11">Belongs to the TonB-dependent receptor family.</text>
</comment>
<keyword evidence="4" id="KW-0406">Ion transport</keyword>
<dbReference type="InterPro" id="IPR000531">
    <property type="entry name" value="Beta-barrel_TonB"/>
</dbReference>
<keyword evidence="8 10" id="KW-0472">Membrane</keyword>
<evidence type="ECO:0000256" key="5">
    <source>
        <dbReference type="ARBA" id="ARBA00022692"/>
    </source>
</evidence>
<accession>A0A369UJB1</accession>
<keyword evidence="4" id="KW-0410">Iron transport</keyword>
<gene>
    <name evidence="15" type="ORF">DVJ77_15425</name>
</gene>
<keyword evidence="2 10" id="KW-0813">Transport</keyword>
<evidence type="ECO:0000256" key="11">
    <source>
        <dbReference type="RuleBase" id="RU003357"/>
    </source>
</evidence>
<dbReference type="SMART" id="SM00965">
    <property type="entry name" value="STN"/>
    <property type="match status" value="1"/>
</dbReference>
<dbReference type="Pfam" id="PF07660">
    <property type="entry name" value="STN"/>
    <property type="match status" value="1"/>
</dbReference>
<feature type="domain" description="Secretin/TonB short N-terminal" evidence="14">
    <location>
        <begin position="57"/>
        <end position="108"/>
    </location>
</feature>